<feature type="compositionally biased region" description="Pro residues" evidence="1">
    <location>
        <begin position="26"/>
        <end position="36"/>
    </location>
</feature>
<sequence length="150" mass="16093">MIATRIRVSVLLLTALLGMGACGQGDPPPPPPPPPGAIHGITEGVTPEQDTAASYAFVDLARRVREHFDGPWDADYYRLPVGTTWDSVVAHYAGALGEGWTEDTRYAPDAGPGYRSKLWHDGDFLTAVALLDDLPPSTTPIIIVLVSEED</sequence>
<proteinExistence type="predicted"/>
<evidence type="ECO:0000256" key="1">
    <source>
        <dbReference type="SAM" id="MobiDB-lite"/>
    </source>
</evidence>
<dbReference type="PROSITE" id="PS51257">
    <property type="entry name" value="PROKAR_LIPOPROTEIN"/>
    <property type="match status" value="1"/>
</dbReference>
<dbReference type="RefSeq" id="WP_308714704.1">
    <property type="nucleotide sequence ID" value="NZ_JAVHUY010000022.1"/>
</dbReference>
<evidence type="ECO:0000313" key="3">
    <source>
        <dbReference type="EMBL" id="MDQ7907426.1"/>
    </source>
</evidence>
<protein>
    <recommendedName>
        <fullName evidence="5">Lipoprotein</fullName>
    </recommendedName>
</protein>
<feature type="region of interest" description="Disordered" evidence="1">
    <location>
        <begin position="22"/>
        <end position="43"/>
    </location>
</feature>
<organism evidence="3 4">
    <name type="scientific">Phytohabitans maris</name>
    <dbReference type="NCBI Taxonomy" id="3071409"/>
    <lineage>
        <taxon>Bacteria</taxon>
        <taxon>Bacillati</taxon>
        <taxon>Actinomycetota</taxon>
        <taxon>Actinomycetes</taxon>
        <taxon>Micromonosporales</taxon>
        <taxon>Micromonosporaceae</taxon>
    </lineage>
</organism>
<dbReference type="EMBL" id="JAVHUY010000022">
    <property type="protein sequence ID" value="MDQ7907426.1"/>
    <property type="molecule type" value="Genomic_DNA"/>
</dbReference>
<dbReference type="Proteomes" id="UP001230908">
    <property type="component" value="Unassembled WGS sequence"/>
</dbReference>
<keyword evidence="4" id="KW-1185">Reference proteome</keyword>
<evidence type="ECO:0000313" key="4">
    <source>
        <dbReference type="Proteomes" id="UP001230908"/>
    </source>
</evidence>
<keyword evidence="2" id="KW-0732">Signal</keyword>
<evidence type="ECO:0008006" key="5">
    <source>
        <dbReference type="Google" id="ProtNLM"/>
    </source>
</evidence>
<comment type="caution">
    <text evidence="3">The sequence shown here is derived from an EMBL/GenBank/DDBJ whole genome shotgun (WGS) entry which is preliminary data.</text>
</comment>
<evidence type="ECO:0000256" key="2">
    <source>
        <dbReference type="SAM" id="SignalP"/>
    </source>
</evidence>
<gene>
    <name evidence="3" type="ORF">RB614_23185</name>
</gene>
<feature type="signal peptide" evidence="2">
    <location>
        <begin position="1"/>
        <end position="23"/>
    </location>
</feature>
<feature type="chain" id="PRO_5045291227" description="Lipoprotein" evidence="2">
    <location>
        <begin position="24"/>
        <end position="150"/>
    </location>
</feature>
<accession>A0ABU0ZK47</accession>
<reference evidence="3 4" key="1">
    <citation type="submission" date="2023-08" db="EMBL/GenBank/DDBJ databases">
        <title>Phytohabitans sansha sp. nov., isolated from marine sediment.</title>
        <authorList>
            <person name="Zhao Y."/>
            <person name="Yi K."/>
        </authorList>
    </citation>
    <scope>NUCLEOTIDE SEQUENCE [LARGE SCALE GENOMIC DNA]</scope>
    <source>
        <strain evidence="3 4">ZYX-F-186</strain>
    </source>
</reference>
<name>A0ABU0ZK47_9ACTN</name>